<evidence type="ECO:0000313" key="1">
    <source>
        <dbReference type="EMBL" id="KYN84775.1"/>
    </source>
</evidence>
<accession>A0A151KUF9</accession>
<reference evidence="2" key="1">
    <citation type="submission" date="2015-12" db="EMBL/GenBank/DDBJ databases">
        <authorList>
            <person name="Shamseldin A."/>
            <person name="Moawad H."/>
            <person name="Abd El-Rahim W.M."/>
            <person name="Sadowsky M.J."/>
        </authorList>
    </citation>
    <scope>NUCLEOTIDE SEQUENCE [LARGE SCALE GENOMIC DNA]</scope>
    <source>
        <strain evidence="2">2538-88</strain>
    </source>
</reference>
<dbReference type="AlphaFoldDB" id="A0A151KUF9"/>
<evidence type="ECO:0000313" key="2">
    <source>
        <dbReference type="Proteomes" id="UP000075346"/>
    </source>
</evidence>
<protein>
    <submittedName>
        <fullName evidence="1">Uncharacterized protein</fullName>
    </submittedName>
</protein>
<dbReference type="EMBL" id="LOBR01000078">
    <property type="protein sequence ID" value="KYN84775.1"/>
    <property type="molecule type" value="Genomic_DNA"/>
</dbReference>
<organism evidence="1 2">
    <name type="scientific">Vibrio cidicii</name>
    <dbReference type="NCBI Taxonomy" id="1763883"/>
    <lineage>
        <taxon>Bacteria</taxon>
        <taxon>Pseudomonadati</taxon>
        <taxon>Pseudomonadota</taxon>
        <taxon>Gammaproteobacteria</taxon>
        <taxon>Vibrionales</taxon>
        <taxon>Vibrionaceae</taxon>
        <taxon>Vibrio</taxon>
    </lineage>
</organism>
<gene>
    <name evidence="1" type="ORF">ATY37_04980</name>
</gene>
<proteinExistence type="predicted"/>
<comment type="caution">
    <text evidence="1">The sequence shown here is derived from an EMBL/GenBank/DDBJ whole genome shotgun (WGS) entry which is preliminary data.</text>
</comment>
<dbReference type="Proteomes" id="UP000075346">
    <property type="component" value="Unassembled WGS sequence"/>
</dbReference>
<name>A0A151KUF9_9VIBR</name>
<sequence>MSSNYIEPDCERFIHEGKQVEEAYAEACEWISSFGVPYQKTRFGAYEKDLEEFLKGGGPKDAKESVTVFMNAHKEAAELVRIMNVYKSFDADEILEPIKKMTSGQRFRNATTKDQSRDFAFELGVASRFIKAGYTVDLRGISDLVVDIDGTRLYVECKRMKSFKQLGKRVQEANKQIRTRLSTDRSSKSRGMIALNVTDIVMENDTPIIFPKIEDYQQASAHTLKSFVMSNKETLVNKRVNKCLGVLTEFTTQGIIFEPDEKEMAFANIREGNVFQYPMSKTEHEFLNSFWKKLGNQNI</sequence>
<dbReference type="RefSeq" id="WP_061897738.1">
    <property type="nucleotide sequence ID" value="NZ_LOBR01000078.1"/>
</dbReference>